<gene>
    <name evidence="1" type="ORF">N825_29250</name>
</gene>
<evidence type="ECO:0000313" key="2">
    <source>
        <dbReference type="Proteomes" id="UP000019486"/>
    </source>
</evidence>
<keyword evidence="2" id="KW-1185">Reference proteome</keyword>
<dbReference type="InterPro" id="IPR036866">
    <property type="entry name" value="RibonucZ/Hydroxyglut_hydro"/>
</dbReference>
<dbReference type="PANTHER" id="PTHR39189:SF1">
    <property type="entry name" value="UPF0173 METAL-DEPENDENT HYDROLASE YTKL"/>
    <property type="match status" value="1"/>
</dbReference>
<dbReference type="STRING" id="1385369.N825_29250"/>
<name>W9GUV7_9PROT</name>
<dbReference type="SUPFAM" id="SSF56281">
    <property type="entry name" value="Metallo-hydrolase/oxidoreductase"/>
    <property type="match status" value="1"/>
</dbReference>
<organism evidence="1 2">
    <name type="scientific">Skermanella stibiiresistens SB22</name>
    <dbReference type="NCBI Taxonomy" id="1385369"/>
    <lineage>
        <taxon>Bacteria</taxon>
        <taxon>Pseudomonadati</taxon>
        <taxon>Pseudomonadota</taxon>
        <taxon>Alphaproteobacteria</taxon>
        <taxon>Rhodospirillales</taxon>
        <taxon>Azospirillaceae</taxon>
        <taxon>Skermanella</taxon>
    </lineage>
</organism>
<comment type="caution">
    <text evidence="1">The sequence shown here is derived from an EMBL/GenBank/DDBJ whole genome shotgun (WGS) entry which is preliminary data.</text>
</comment>
<dbReference type="PATRIC" id="fig|1385369.3.peg.6743"/>
<sequence>MIQILKDLHHLITGAVAAMAMMAVAPSALAICLPVASNPAGPIRLAGFTTIAAPADGSLRLTFLGHSTFLIESPEDVAAVTDYNGYIRPERVPDIATMNNAHSTHYTDSPDPGIGHVLRGWAEGSGMAIHDVTVRDMRVRNVPTNLRDMGGTRMNGNSIFVFEAGGLCVAHLGHLHHTLTDQHLAELGVIDVLLVPVDGAYTMAQDYMVEVIDQIRPPVVIPMHYFGASTLNGFLQRMDKRYEVRMADSATVTLSRQNLPYQQILVLPGG</sequence>
<reference evidence="1 2" key="1">
    <citation type="submission" date="2013-08" db="EMBL/GenBank/DDBJ databases">
        <title>The genome sequence of Skermanella stibiiresistens.</title>
        <authorList>
            <person name="Zhu W."/>
            <person name="Wang G."/>
        </authorList>
    </citation>
    <scope>NUCLEOTIDE SEQUENCE [LARGE SCALE GENOMIC DNA]</scope>
    <source>
        <strain evidence="1 2">SB22</strain>
    </source>
</reference>
<dbReference type="PANTHER" id="PTHR39189">
    <property type="entry name" value="UPF0173 METAL-DEPENDENT HYDROLASE YTKL"/>
    <property type="match status" value="1"/>
</dbReference>
<protein>
    <recommendedName>
        <fullName evidence="3">Zn-dependent hydrolase</fullName>
    </recommendedName>
</protein>
<accession>W9GUV7</accession>
<dbReference type="Pfam" id="PF13483">
    <property type="entry name" value="Lactamase_B_3"/>
    <property type="match status" value="1"/>
</dbReference>
<evidence type="ECO:0000313" key="1">
    <source>
        <dbReference type="EMBL" id="EWY36212.1"/>
    </source>
</evidence>
<dbReference type="Gene3D" id="3.60.15.10">
    <property type="entry name" value="Ribonuclease Z/Hydroxyacylglutathione hydrolase-like"/>
    <property type="match status" value="1"/>
</dbReference>
<dbReference type="RefSeq" id="WP_051513910.1">
    <property type="nucleotide sequence ID" value="NZ_AVFL01000049.1"/>
</dbReference>
<dbReference type="OrthoDB" id="7343000at2"/>
<dbReference type="EMBL" id="AVFL01000049">
    <property type="protein sequence ID" value="EWY36212.1"/>
    <property type="molecule type" value="Genomic_DNA"/>
</dbReference>
<evidence type="ECO:0008006" key="3">
    <source>
        <dbReference type="Google" id="ProtNLM"/>
    </source>
</evidence>
<dbReference type="AlphaFoldDB" id="W9GUV7"/>
<dbReference type="Proteomes" id="UP000019486">
    <property type="component" value="Unassembled WGS sequence"/>
</dbReference>
<proteinExistence type="predicted"/>